<dbReference type="InterPro" id="IPR001375">
    <property type="entry name" value="Peptidase_S9_cat"/>
</dbReference>
<feature type="domain" description="Peptidase S9 prolyl oligopeptidase catalytic" evidence="1">
    <location>
        <begin position="564"/>
        <end position="760"/>
    </location>
</feature>
<keyword evidence="4" id="KW-1185">Reference proteome</keyword>
<dbReference type="Pfam" id="PF00326">
    <property type="entry name" value="Peptidase_S9"/>
    <property type="match status" value="1"/>
</dbReference>
<organism evidence="3 4">
    <name type="scientific">Roseiconus lacunae</name>
    <dbReference type="NCBI Taxonomy" id="2605694"/>
    <lineage>
        <taxon>Bacteria</taxon>
        <taxon>Pseudomonadati</taxon>
        <taxon>Planctomycetota</taxon>
        <taxon>Planctomycetia</taxon>
        <taxon>Pirellulales</taxon>
        <taxon>Pirellulaceae</taxon>
        <taxon>Roseiconus</taxon>
    </lineage>
</organism>
<dbReference type="InterPro" id="IPR050278">
    <property type="entry name" value="Serine_Prot_S9B/DPPIV"/>
</dbReference>
<feature type="domain" description="Dipeptidylpeptidase IV N-terminal" evidence="2">
    <location>
        <begin position="124"/>
        <end position="472"/>
    </location>
</feature>
<dbReference type="EMBL" id="JASZZN010000010">
    <property type="protein sequence ID" value="MDM4016789.1"/>
    <property type="molecule type" value="Genomic_DNA"/>
</dbReference>
<dbReference type="PANTHER" id="PTHR11731:SF193">
    <property type="entry name" value="DIPEPTIDYL PEPTIDASE 9"/>
    <property type="match status" value="1"/>
</dbReference>
<accession>A0ABT7PKG4</accession>
<protein>
    <submittedName>
        <fullName evidence="3">DPP IV N-terminal domain-containing protein</fullName>
    </submittedName>
</protein>
<dbReference type="Proteomes" id="UP001239462">
    <property type="component" value="Unassembled WGS sequence"/>
</dbReference>
<sequence>MTERCLPGMLALFVSVAYSIAFIDHLCVPAYAQPSNTDSANETTSLALLTLDRIYQSSEFNERSFNGRWLSQTGDEAPSYTRVESSSIIKYDVNPKRRTVMASADDLTPPGATKPLSIDDYVFSNDLARVLIYTNSVRVWRAKTRGDYWVLDRGTRQLTKIAADLDPSMLMYAKFSPDGNSVAFVYKGSLYVQNLLTQVMLQIAKGRDKLLAGMSDWVYEEEFKLRDAFWWSPDGKSVAYLTFDTSPVKDFSLINNTDSLYPAVKQFPYAKAGTPNSIVKLHAVQLDPFYIWKVEPKEDTIPIDYLPRVQWIEGTGQLISRRMNRLQNHEVIAIEDYKQGTRTVVLENFDDAWIDLQDELVFSDDGKTFLYLAESDQWRHLYRVDVSTKTRTLLTPGSYDVIELVAVDQSSGDCLYFIASPDAAQNRFLYRYSFSDKQTQRITPDNLDGTHAYEISPDGKFAFHRHSSTEQPTVTNLITLPDHAVVETLESNEKLAEVVKQLETKPFEFVQIDIGETKLDAWVLPPVPASSDQSHPLLVHVYGEPAGSTVVNRWGGKTALWHRLLAQQGYMVASIDNRGTKAPRGREFRKSVYRQVGTLGPNDQAAAVKKLIEQRPTIDPSNVGIWGWSGGGTSTLHALFRHSDTFRTGISVAPVANLAYYDTIYEERYMGLPTDNVEGYRAGSAINFVKDFQGNLLLVHGTADDNVHFQASELLINELVKHNKQFDLFVYPGRSHSISEGKNTRRHLMTMVTDYLKEHLPVDAAADDHR</sequence>
<gene>
    <name evidence="3" type="ORF">QTN89_15190</name>
</gene>
<dbReference type="Gene3D" id="2.140.10.30">
    <property type="entry name" value="Dipeptidylpeptidase IV, N-terminal domain"/>
    <property type="match status" value="1"/>
</dbReference>
<evidence type="ECO:0000259" key="1">
    <source>
        <dbReference type="Pfam" id="PF00326"/>
    </source>
</evidence>
<proteinExistence type="predicted"/>
<reference evidence="3 4" key="1">
    <citation type="submission" date="2023-06" db="EMBL/GenBank/DDBJ databases">
        <title>Roseiconus lacunae JC819 isolated from Gulf of Mannar region, Tamil Nadu.</title>
        <authorList>
            <person name="Pk S."/>
            <person name="Ch S."/>
            <person name="Ch V.R."/>
        </authorList>
    </citation>
    <scope>NUCLEOTIDE SEQUENCE [LARGE SCALE GENOMIC DNA]</scope>
    <source>
        <strain evidence="3 4">JC819</strain>
    </source>
</reference>
<dbReference type="Pfam" id="PF00930">
    <property type="entry name" value="DPPIV_N"/>
    <property type="match status" value="1"/>
</dbReference>
<dbReference type="Gene3D" id="3.40.50.1820">
    <property type="entry name" value="alpha/beta hydrolase"/>
    <property type="match status" value="1"/>
</dbReference>
<dbReference type="SUPFAM" id="SSF82171">
    <property type="entry name" value="DPP6 N-terminal domain-like"/>
    <property type="match status" value="1"/>
</dbReference>
<dbReference type="InterPro" id="IPR002469">
    <property type="entry name" value="Peptidase_S9B_N"/>
</dbReference>
<evidence type="ECO:0000313" key="4">
    <source>
        <dbReference type="Proteomes" id="UP001239462"/>
    </source>
</evidence>
<dbReference type="PANTHER" id="PTHR11731">
    <property type="entry name" value="PROTEASE FAMILY S9B,C DIPEPTIDYL-PEPTIDASE IV-RELATED"/>
    <property type="match status" value="1"/>
</dbReference>
<dbReference type="SUPFAM" id="SSF53474">
    <property type="entry name" value="alpha/beta-Hydrolases"/>
    <property type="match status" value="1"/>
</dbReference>
<name>A0ABT7PKG4_9BACT</name>
<dbReference type="InterPro" id="IPR029058">
    <property type="entry name" value="AB_hydrolase_fold"/>
</dbReference>
<evidence type="ECO:0000259" key="2">
    <source>
        <dbReference type="Pfam" id="PF00930"/>
    </source>
</evidence>
<evidence type="ECO:0000313" key="3">
    <source>
        <dbReference type="EMBL" id="MDM4016789.1"/>
    </source>
</evidence>
<comment type="caution">
    <text evidence="3">The sequence shown here is derived from an EMBL/GenBank/DDBJ whole genome shotgun (WGS) entry which is preliminary data.</text>
</comment>
<dbReference type="RefSeq" id="WP_289164414.1">
    <property type="nucleotide sequence ID" value="NZ_JASZZN010000010.1"/>
</dbReference>